<dbReference type="PIRSF" id="PIRSF032131">
    <property type="entry name" value="UCP032131"/>
    <property type="match status" value="1"/>
</dbReference>
<protein>
    <recommendedName>
        <fullName evidence="4">DUF1178 domain-containing protein</fullName>
    </recommendedName>
</protein>
<dbReference type="STRING" id="639283.Snov_2782"/>
<proteinExistence type="predicted"/>
<organism evidence="2 3">
    <name type="scientific">Ancylobacter novellus (strain ATCC 8093 / DSM 506 / JCM 20403 / CCM 1077 / IAM 12100 / NBRC 12443 / NCIMB 10456)</name>
    <name type="common">Starkeya novella</name>
    <dbReference type="NCBI Taxonomy" id="639283"/>
    <lineage>
        <taxon>Bacteria</taxon>
        <taxon>Pseudomonadati</taxon>
        <taxon>Pseudomonadota</taxon>
        <taxon>Alphaproteobacteria</taxon>
        <taxon>Hyphomicrobiales</taxon>
        <taxon>Xanthobacteraceae</taxon>
        <taxon>Ancylobacter</taxon>
    </lineage>
</organism>
<dbReference type="eggNOG" id="COG5319">
    <property type="taxonomic scope" value="Bacteria"/>
</dbReference>
<name>D7A5V5_ANCN5</name>
<dbReference type="OrthoDB" id="9799894at2"/>
<keyword evidence="3" id="KW-1185">Reference proteome</keyword>
<reference evidence="2 3" key="1">
    <citation type="journal article" date="2012" name="Stand. Genomic Sci.">
        <title>Complete genome sequence of the facultatively chemolithoautotrophic and methylotrophic alpha Proteobacterium Starkeya novella type strain (ATCC 8093(T)).</title>
        <authorList>
            <person name="Kappler U."/>
            <person name="Davenport K."/>
            <person name="Beatson S."/>
            <person name="Lucas S."/>
            <person name="Lapidus A."/>
            <person name="Copeland A."/>
            <person name="Berry K.W."/>
            <person name="Glavina Del Rio T."/>
            <person name="Hammon N."/>
            <person name="Dalin E."/>
            <person name="Tice H."/>
            <person name="Pitluck S."/>
            <person name="Richardson P."/>
            <person name="Bruce D."/>
            <person name="Goodwin L.A."/>
            <person name="Han C."/>
            <person name="Tapia R."/>
            <person name="Detter J.C."/>
            <person name="Chang Y.J."/>
            <person name="Jeffries C.D."/>
            <person name="Land M."/>
            <person name="Hauser L."/>
            <person name="Kyrpides N.C."/>
            <person name="Goker M."/>
            <person name="Ivanova N."/>
            <person name="Klenk H.P."/>
            <person name="Woyke T."/>
        </authorList>
    </citation>
    <scope>NUCLEOTIDE SEQUENCE [LARGE SCALE GENOMIC DNA]</scope>
    <source>
        <strain evidence="3">ATCC 8093 / DSM 506 / JCM 20403 / CCM 1077 / IAM 12100 / NBRC 12443 / NCIMB 10456</strain>
    </source>
</reference>
<gene>
    <name evidence="2" type="ordered locus">Snov_2782</name>
</gene>
<dbReference type="KEGG" id="sno:Snov_2782"/>
<dbReference type="AlphaFoldDB" id="D7A5V5"/>
<feature type="compositionally biased region" description="Low complexity" evidence="1">
    <location>
        <begin position="62"/>
        <end position="72"/>
    </location>
</feature>
<dbReference type="RefSeq" id="WP_013167574.1">
    <property type="nucleotide sequence ID" value="NC_014217.1"/>
</dbReference>
<dbReference type="InterPro" id="IPR009562">
    <property type="entry name" value="DUF1178"/>
</dbReference>
<evidence type="ECO:0008006" key="4">
    <source>
        <dbReference type="Google" id="ProtNLM"/>
    </source>
</evidence>
<dbReference type="EMBL" id="CP002026">
    <property type="protein sequence ID" value="ADH90070.1"/>
    <property type="molecule type" value="Genomic_DNA"/>
</dbReference>
<accession>D7A5V5</accession>
<dbReference type="HOGENOM" id="CLU_112041_1_0_5"/>
<sequence>MILYSLRCAKDHEFESWFRDSAAYDAQKAQGLVTCPVCDSPDVSKAIMAPALGRGTRKFEAEGPSEASAPAAAPAPAPTQPVAMMSEKEQQLRSMLRAVRAHVEANTDDVGDDFARLARRMHEGEEEKRAIRGEATSEEVRALIEDEIEVLPLPVLPDERN</sequence>
<dbReference type="Pfam" id="PF06676">
    <property type="entry name" value="DUF1178"/>
    <property type="match status" value="1"/>
</dbReference>
<feature type="region of interest" description="Disordered" evidence="1">
    <location>
        <begin position="57"/>
        <end position="79"/>
    </location>
</feature>
<evidence type="ECO:0000256" key="1">
    <source>
        <dbReference type="SAM" id="MobiDB-lite"/>
    </source>
</evidence>
<evidence type="ECO:0000313" key="2">
    <source>
        <dbReference type="EMBL" id="ADH90070.1"/>
    </source>
</evidence>
<dbReference type="Proteomes" id="UP000006633">
    <property type="component" value="Chromosome"/>
</dbReference>
<evidence type="ECO:0000313" key="3">
    <source>
        <dbReference type="Proteomes" id="UP000006633"/>
    </source>
</evidence>